<dbReference type="PANTHER" id="PTHR42080">
    <property type="entry name" value="SRR1 DOMAIN-CONTAINING PROTEIN"/>
    <property type="match status" value="1"/>
</dbReference>
<protein>
    <submittedName>
        <fullName evidence="3">Sensitivity To Red Light Reduced-like SRR1</fullName>
    </submittedName>
</protein>
<feature type="domain" description="SRR1-like" evidence="2">
    <location>
        <begin position="94"/>
        <end position="257"/>
    </location>
</feature>
<reference evidence="3" key="1">
    <citation type="submission" date="2022-11" db="EMBL/GenBank/DDBJ databases">
        <authorList>
            <person name="Petersen C."/>
        </authorList>
    </citation>
    <scope>NUCLEOTIDE SEQUENCE</scope>
    <source>
        <strain evidence="3">IBT 30069</strain>
    </source>
</reference>
<dbReference type="AlphaFoldDB" id="A0A9W9EJV4"/>
<feature type="compositionally biased region" description="Basic residues" evidence="1">
    <location>
        <begin position="1"/>
        <end position="19"/>
    </location>
</feature>
<evidence type="ECO:0000313" key="3">
    <source>
        <dbReference type="EMBL" id="KAJ5083166.1"/>
    </source>
</evidence>
<reference evidence="3" key="2">
    <citation type="journal article" date="2023" name="IMA Fungus">
        <title>Comparative genomic study of the Penicillium genus elucidates a diverse pangenome and 15 lateral gene transfer events.</title>
        <authorList>
            <person name="Petersen C."/>
            <person name="Sorensen T."/>
            <person name="Nielsen M.R."/>
            <person name="Sondergaard T.E."/>
            <person name="Sorensen J.L."/>
            <person name="Fitzpatrick D.A."/>
            <person name="Frisvad J.C."/>
            <person name="Nielsen K.L."/>
        </authorList>
    </citation>
    <scope>NUCLEOTIDE SEQUENCE</scope>
    <source>
        <strain evidence="3">IBT 30069</strain>
    </source>
</reference>
<evidence type="ECO:0000259" key="2">
    <source>
        <dbReference type="Pfam" id="PF07985"/>
    </source>
</evidence>
<evidence type="ECO:0000313" key="4">
    <source>
        <dbReference type="Proteomes" id="UP001149165"/>
    </source>
</evidence>
<name>A0A9W9EJV4_9EURO</name>
<gene>
    <name evidence="3" type="ORF">N7456_012593</name>
</gene>
<dbReference type="InterPro" id="IPR012942">
    <property type="entry name" value="SRR1-like"/>
</dbReference>
<comment type="caution">
    <text evidence="3">The sequence shown here is derived from an EMBL/GenBank/DDBJ whole genome shotgun (WGS) entry which is preliminary data.</text>
</comment>
<sequence length="259" mass="29244">MPHTSRTRKQQSLTQKRHQVTSDDGWTHVTTRNNARRVNLKNARLDSPNSVVQPGELMLEPAEAPARFTLGELERQYAVHRDRWLESETWKRCQETLLEIGNRGQIDGIVCIGLGSVSGFLRDGWVDRRSVSMYQLAALEGIKRKLSSITSLSIPVYIQDPVFNKLDCALLESMGMTIVEHPVAFGYITRNTLLFCPGAERQHLELVLPSKPRILFGGPLEDTESDVIQSFVGSMGSRALLPFSANEHAFWMTRIYFSS</sequence>
<dbReference type="Pfam" id="PF07985">
    <property type="entry name" value="SRR1"/>
    <property type="match status" value="1"/>
</dbReference>
<proteinExistence type="predicted"/>
<accession>A0A9W9EJV4</accession>
<dbReference type="EMBL" id="JAPQKH010000008">
    <property type="protein sequence ID" value="KAJ5083166.1"/>
    <property type="molecule type" value="Genomic_DNA"/>
</dbReference>
<evidence type="ECO:0000256" key="1">
    <source>
        <dbReference type="SAM" id="MobiDB-lite"/>
    </source>
</evidence>
<dbReference type="OrthoDB" id="5318346at2759"/>
<keyword evidence="4" id="KW-1185">Reference proteome</keyword>
<dbReference type="PANTHER" id="PTHR42080:SF1">
    <property type="entry name" value="SRR1-LIKE DOMAIN-CONTAINING PROTEIN"/>
    <property type="match status" value="1"/>
</dbReference>
<feature type="region of interest" description="Disordered" evidence="1">
    <location>
        <begin position="1"/>
        <end position="27"/>
    </location>
</feature>
<dbReference type="Proteomes" id="UP001149165">
    <property type="component" value="Unassembled WGS sequence"/>
</dbReference>
<organism evidence="3 4">
    <name type="scientific">Penicillium angulare</name>
    <dbReference type="NCBI Taxonomy" id="116970"/>
    <lineage>
        <taxon>Eukaryota</taxon>
        <taxon>Fungi</taxon>
        <taxon>Dikarya</taxon>
        <taxon>Ascomycota</taxon>
        <taxon>Pezizomycotina</taxon>
        <taxon>Eurotiomycetes</taxon>
        <taxon>Eurotiomycetidae</taxon>
        <taxon>Eurotiales</taxon>
        <taxon>Aspergillaceae</taxon>
        <taxon>Penicillium</taxon>
    </lineage>
</organism>